<proteinExistence type="predicted"/>
<dbReference type="AlphaFoldDB" id="A0A8E2FA07"/>
<reference evidence="2 3" key="1">
    <citation type="journal article" date="2016" name="Nat. Commun.">
        <title>Ectomycorrhizal ecology is imprinted in the genome of the dominant symbiotic fungus Cenococcum geophilum.</title>
        <authorList>
            <consortium name="DOE Joint Genome Institute"/>
            <person name="Peter M."/>
            <person name="Kohler A."/>
            <person name="Ohm R.A."/>
            <person name="Kuo A."/>
            <person name="Krutzmann J."/>
            <person name="Morin E."/>
            <person name="Arend M."/>
            <person name="Barry K.W."/>
            <person name="Binder M."/>
            <person name="Choi C."/>
            <person name="Clum A."/>
            <person name="Copeland A."/>
            <person name="Grisel N."/>
            <person name="Haridas S."/>
            <person name="Kipfer T."/>
            <person name="LaButti K."/>
            <person name="Lindquist E."/>
            <person name="Lipzen A."/>
            <person name="Maire R."/>
            <person name="Meier B."/>
            <person name="Mihaltcheva S."/>
            <person name="Molinier V."/>
            <person name="Murat C."/>
            <person name="Poggeler S."/>
            <person name="Quandt C.A."/>
            <person name="Sperisen C."/>
            <person name="Tritt A."/>
            <person name="Tisserant E."/>
            <person name="Crous P.W."/>
            <person name="Henrissat B."/>
            <person name="Nehls U."/>
            <person name="Egli S."/>
            <person name="Spatafora J.W."/>
            <person name="Grigoriev I.V."/>
            <person name="Martin F.M."/>
        </authorList>
    </citation>
    <scope>NUCLEOTIDE SEQUENCE [LARGE SCALE GENOMIC DNA]</scope>
    <source>
        <strain evidence="2 3">CBS 207.34</strain>
    </source>
</reference>
<feature type="compositionally biased region" description="Polar residues" evidence="1">
    <location>
        <begin position="27"/>
        <end position="37"/>
    </location>
</feature>
<evidence type="ECO:0000313" key="3">
    <source>
        <dbReference type="Proteomes" id="UP000250140"/>
    </source>
</evidence>
<feature type="compositionally biased region" description="Basic and acidic residues" evidence="1">
    <location>
        <begin position="38"/>
        <end position="62"/>
    </location>
</feature>
<dbReference type="EMBL" id="KV748848">
    <property type="protein sequence ID" value="OCL12658.1"/>
    <property type="molecule type" value="Genomic_DNA"/>
</dbReference>
<dbReference type="OrthoDB" id="5404794at2759"/>
<evidence type="ECO:0000313" key="2">
    <source>
        <dbReference type="EMBL" id="OCL12658.1"/>
    </source>
</evidence>
<feature type="region of interest" description="Disordered" evidence="1">
    <location>
        <begin position="1"/>
        <end position="62"/>
    </location>
</feature>
<dbReference type="Proteomes" id="UP000250140">
    <property type="component" value="Unassembled WGS sequence"/>
</dbReference>
<protein>
    <submittedName>
        <fullName evidence="2">Uncharacterized protein</fullName>
    </submittedName>
</protein>
<gene>
    <name evidence="2" type="ORF">AOQ84DRAFT_145340</name>
</gene>
<sequence>MHSYSDFNVNTEPDVHTMHPTKRRKTTTGMESSQSPGKKTESRKAGKTRGQSEQRGHDFSLEENHSISKVLAVEEDRTSLIHCIDLSNTAPEALSGVIANIVPNASPTVVSTSPWKPSGATPDGFTRHEPFTMFPDLSSTVPDNTLTQQRLLDEALADHFLGPISGSTDPPCSSIPWSTFLTTPSVGESASRMYAYIAER</sequence>
<evidence type="ECO:0000256" key="1">
    <source>
        <dbReference type="SAM" id="MobiDB-lite"/>
    </source>
</evidence>
<keyword evidence="3" id="KW-1185">Reference proteome</keyword>
<feature type="compositionally biased region" description="Polar residues" evidence="1">
    <location>
        <begin position="1"/>
        <end position="11"/>
    </location>
</feature>
<accession>A0A8E2FA07</accession>
<organism evidence="2 3">
    <name type="scientific">Glonium stellatum</name>
    <dbReference type="NCBI Taxonomy" id="574774"/>
    <lineage>
        <taxon>Eukaryota</taxon>
        <taxon>Fungi</taxon>
        <taxon>Dikarya</taxon>
        <taxon>Ascomycota</taxon>
        <taxon>Pezizomycotina</taxon>
        <taxon>Dothideomycetes</taxon>
        <taxon>Pleosporomycetidae</taxon>
        <taxon>Gloniales</taxon>
        <taxon>Gloniaceae</taxon>
        <taxon>Glonium</taxon>
    </lineage>
</organism>
<name>A0A8E2FA07_9PEZI</name>